<comment type="subcellular location">
    <subcellularLocation>
        <location evidence="1">Mitochondrion</location>
    </subcellularLocation>
</comment>
<evidence type="ECO:0000256" key="2">
    <source>
        <dbReference type="ARBA" id="ARBA00023128"/>
    </source>
</evidence>
<gene>
    <name evidence="4" type="ORF">CIB84_003915</name>
</gene>
<dbReference type="InterPro" id="IPR013584">
    <property type="entry name" value="RAP"/>
</dbReference>
<evidence type="ECO:0000259" key="3">
    <source>
        <dbReference type="PROSITE" id="PS51286"/>
    </source>
</evidence>
<dbReference type="PROSITE" id="PS51286">
    <property type="entry name" value="RAP"/>
    <property type="match status" value="1"/>
</dbReference>
<dbReference type="GO" id="GO:0035770">
    <property type="term" value="C:ribonucleoprotein granule"/>
    <property type="evidence" value="ECO:0007669"/>
    <property type="project" value="TreeGrafter"/>
</dbReference>
<dbReference type="PANTHER" id="PTHR21228:SF1">
    <property type="entry name" value="FAST KINASE DOMAIN-CONTAINING PROTEIN 2, MITOCHONDRIAL"/>
    <property type="match status" value="1"/>
</dbReference>
<dbReference type="PANTHER" id="PTHR21228">
    <property type="entry name" value="FAST LEU-RICH DOMAIN-CONTAINING"/>
    <property type="match status" value="1"/>
</dbReference>
<name>A0A2P4T7K0_BAMTH</name>
<evidence type="ECO:0000313" key="5">
    <source>
        <dbReference type="Proteomes" id="UP000237246"/>
    </source>
</evidence>
<organism evidence="4 5">
    <name type="scientific">Bambusicola thoracicus</name>
    <name type="common">Chinese bamboo-partridge</name>
    <name type="synonym">Perdix thoracica</name>
    <dbReference type="NCBI Taxonomy" id="9083"/>
    <lineage>
        <taxon>Eukaryota</taxon>
        <taxon>Metazoa</taxon>
        <taxon>Chordata</taxon>
        <taxon>Craniata</taxon>
        <taxon>Vertebrata</taxon>
        <taxon>Euteleostomi</taxon>
        <taxon>Archelosauria</taxon>
        <taxon>Archosauria</taxon>
        <taxon>Dinosauria</taxon>
        <taxon>Saurischia</taxon>
        <taxon>Theropoda</taxon>
        <taxon>Coelurosauria</taxon>
        <taxon>Aves</taxon>
        <taxon>Neognathae</taxon>
        <taxon>Galloanserae</taxon>
        <taxon>Galliformes</taxon>
        <taxon>Phasianidae</taxon>
        <taxon>Perdicinae</taxon>
        <taxon>Bambusicola</taxon>
    </lineage>
</organism>
<dbReference type="GO" id="GO:0005759">
    <property type="term" value="C:mitochondrial matrix"/>
    <property type="evidence" value="ECO:0007669"/>
    <property type="project" value="TreeGrafter"/>
</dbReference>
<dbReference type="InterPro" id="IPR013579">
    <property type="entry name" value="FAST_2"/>
</dbReference>
<dbReference type="GO" id="GO:0044528">
    <property type="term" value="P:regulation of mitochondrial mRNA stability"/>
    <property type="evidence" value="ECO:0007669"/>
    <property type="project" value="InterPro"/>
</dbReference>
<protein>
    <recommendedName>
        <fullName evidence="3">RAP domain-containing protein</fullName>
    </recommendedName>
</protein>
<keyword evidence="5" id="KW-1185">Reference proteome</keyword>
<dbReference type="GO" id="GO:0000963">
    <property type="term" value="P:mitochondrial RNA processing"/>
    <property type="evidence" value="ECO:0007669"/>
    <property type="project" value="TreeGrafter"/>
</dbReference>
<dbReference type="Proteomes" id="UP000237246">
    <property type="component" value="Unassembled WGS sequence"/>
</dbReference>
<comment type="caution">
    <text evidence="4">The sequence shown here is derived from an EMBL/GenBank/DDBJ whole genome shotgun (WGS) entry which is preliminary data.</text>
</comment>
<keyword evidence="2" id="KW-0496">Mitochondrion</keyword>
<dbReference type="InterPro" id="IPR010622">
    <property type="entry name" value="FAST_Leu-rich"/>
</dbReference>
<sequence length="609" mass="69923">MCETLTQMSSKMGYLWNAVRYLRRCSPVPRPSAPTSGHVARSGRHRDRLGNVMNCRKLFLNAFPSLCGSPLRFLSHKADAFGVGDEVRQEKSREAVVSEQAPQSSLELEKLEGDAQGFRVKAALDENEQFFNRLHKCACPSDVLDLASESAVSIKQFTNCLTTMWKLLRNMSDDQRRYEKRLIFEHPAFVRLCQQLLRDSRRMTRGDLVFSLHAVVNLGVPQNTLLVQTFLRVCQITSRAATPKHQRYLYTAKLDEMYGKGRSSLSEKEIRENIHDAPYWQLILILEACHSLQYRNIKLFSTVADYVNSIVCLLDKRQIILFLSAFETLGFQPSELMGVLAEKVTEDSEFLDLKSFLIVLRVYSRLNYVPRGQHLLFYETLHSCLNKYLPQISNAELLKAVYSLCILGYLPHRALDQLLKKDNFEELVSGDPYKEKREMMLHCVRTCMELDSPSFRKPAFVPTEIFSSLVSVTLRKAREALLELLGDENMFRQNVQLPYEYRIDFEIWMDSDRKKVLPITATDSYADISVQRLAFLFVPPSAFCLGTTHPQGKLAMKKRHLSKLGYHVIVVLNKKFQELTNEGAIEFLKGKIYSENVPPLSEVNLCDNN</sequence>
<dbReference type="OrthoDB" id="9369505at2759"/>
<feature type="domain" description="RAP" evidence="3">
    <location>
        <begin position="533"/>
        <end position="590"/>
    </location>
</feature>
<dbReference type="AlphaFoldDB" id="A0A2P4T7K0"/>
<dbReference type="InterPro" id="IPR050870">
    <property type="entry name" value="FAST_kinase"/>
</dbReference>
<dbReference type="GO" id="GO:0003723">
    <property type="term" value="F:RNA binding"/>
    <property type="evidence" value="ECO:0007669"/>
    <property type="project" value="TreeGrafter"/>
</dbReference>
<evidence type="ECO:0000256" key="1">
    <source>
        <dbReference type="ARBA" id="ARBA00004173"/>
    </source>
</evidence>
<accession>A0A2P4T7K0</accession>
<dbReference type="SMART" id="SM00952">
    <property type="entry name" value="RAP"/>
    <property type="match status" value="1"/>
</dbReference>
<dbReference type="Pfam" id="PF06743">
    <property type="entry name" value="FAST_1"/>
    <property type="match status" value="1"/>
</dbReference>
<dbReference type="Pfam" id="PF08368">
    <property type="entry name" value="FAST_2"/>
    <property type="match status" value="1"/>
</dbReference>
<dbReference type="EMBL" id="PPHD01006112">
    <property type="protein sequence ID" value="POI32333.1"/>
    <property type="molecule type" value="Genomic_DNA"/>
</dbReference>
<dbReference type="Pfam" id="PF08373">
    <property type="entry name" value="RAP"/>
    <property type="match status" value="1"/>
</dbReference>
<evidence type="ECO:0000313" key="4">
    <source>
        <dbReference type="EMBL" id="POI32333.1"/>
    </source>
</evidence>
<proteinExistence type="predicted"/>
<reference evidence="4 5" key="1">
    <citation type="submission" date="2018-01" db="EMBL/GenBank/DDBJ databases">
        <title>Comparison of the Chinese Bamboo Partridge and Red Junglefowl genome sequences highlights the importance of demography in genome evolution.</title>
        <authorList>
            <person name="Tiley G.P."/>
            <person name="Kimball R.T."/>
            <person name="Braun E.L."/>
            <person name="Burleigh J.G."/>
        </authorList>
    </citation>
    <scope>NUCLEOTIDE SEQUENCE [LARGE SCALE GENOMIC DNA]</scope>
    <source>
        <strain evidence="4">RTK389</strain>
        <tissue evidence="4">Blood</tissue>
    </source>
</reference>